<dbReference type="GO" id="GO:0000287">
    <property type="term" value="F:magnesium ion binding"/>
    <property type="evidence" value="ECO:0007669"/>
    <property type="project" value="TreeGrafter"/>
</dbReference>
<sequence length="222" mass="24669">MGNSPPSAFSKEELESYEACTCLLGSEVDALYEKFIALGGRRPGAKPAETVGTSTDSVEGGHVGGRDGIKVKLEKIISQEELKNNPFRRRLCQIFSSEPKSTDTWGDLTFDEYVDLYNCLSNRATDATKMLISFRLYDFDGDGFLDPKDLCTVLDTLATPLATGGEEVQRLLEPAEIKSIIDRVMRDCDVDGNNHLSFAEFRKVISRVPDFRGNFSLRSISY</sequence>
<dbReference type="InterPro" id="IPR002048">
    <property type="entry name" value="EF_hand_dom"/>
</dbReference>
<evidence type="ECO:0000313" key="6">
    <source>
        <dbReference type="EMBL" id="CAD9471310.1"/>
    </source>
</evidence>
<dbReference type="AlphaFoldDB" id="A0A7S2E3D4"/>
<dbReference type="InterPro" id="IPR051433">
    <property type="entry name" value="CIBP"/>
</dbReference>
<dbReference type="EMBL" id="HBGU01041572">
    <property type="protein sequence ID" value="CAD9471310.1"/>
    <property type="molecule type" value="Transcribed_RNA"/>
</dbReference>
<keyword evidence="2" id="KW-0677">Repeat</keyword>
<keyword evidence="4" id="KW-0460">Magnesium</keyword>
<name>A0A7S2E3D4_9EUKA</name>
<dbReference type="PANTHER" id="PTHR45791">
    <property type="entry name" value="CALCIUM AND INTEGRIN BINDING FAMILY MEMBER 2"/>
    <property type="match status" value="1"/>
</dbReference>
<dbReference type="CDD" id="cd00051">
    <property type="entry name" value="EFh"/>
    <property type="match status" value="1"/>
</dbReference>
<dbReference type="PROSITE" id="PS00018">
    <property type="entry name" value="EF_HAND_1"/>
    <property type="match status" value="2"/>
</dbReference>
<protein>
    <recommendedName>
        <fullName evidence="5">EF-hand domain-containing protein</fullName>
    </recommendedName>
</protein>
<dbReference type="SUPFAM" id="SSF47473">
    <property type="entry name" value="EF-hand"/>
    <property type="match status" value="1"/>
</dbReference>
<evidence type="ECO:0000256" key="3">
    <source>
        <dbReference type="ARBA" id="ARBA00022837"/>
    </source>
</evidence>
<accession>A0A7S2E3D4</accession>
<gene>
    <name evidence="6" type="ORF">CBRE1094_LOCUS22659</name>
</gene>
<dbReference type="InterPro" id="IPR018247">
    <property type="entry name" value="EF_Hand_1_Ca_BS"/>
</dbReference>
<dbReference type="GO" id="GO:0005509">
    <property type="term" value="F:calcium ion binding"/>
    <property type="evidence" value="ECO:0007669"/>
    <property type="project" value="InterPro"/>
</dbReference>
<dbReference type="FunFam" id="1.10.238.10:FF:000035">
    <property type="entry name" value="Calcium and integrin-binding family member 2"/>
    <property type="match status" value="1"/>
</dbReference>
<feature type="domain" description="EF-hand" evidence="5">
    <location>
        <begin position="125"/>
        <end position="160"/>
    </location>
</feature>
<evidence type="ECO:0000256" key="4">
    <source>
        <dbReference type="ARBA" id="ARBA00022842"/>
    </source>
</evidence>
<keyword evidence="1" id="KW-0479">Metal-binding</keyword>
<reference evidence="6" key="1">
    <citation type="submission" date="2021-01" db="EMBL/GenBank/DDBJ databases">
        <authorList>
            <person name="Corre E."/>
            <person name="Pelletier E."/>
            <person name="Niang G."/>
            <person name="Scheremetjew M."/>
            <person name="Finn R."/>
            <person name="Kale V."/>
            <person name="Holt S."/>
            <person name="Cochrane G."/>
            <person name="Meng A."/>
            <person name="Brown T."/>
            <person name="Cohen L."/>
        </authorList>
    </citation>
    <scope>NUCLEOTIDE SEQUENCE</scope>
    <source>
        <strain evidence="6">UTEX LB 985</strain>
    </source>
</reference>
<dbReference type="SMART" id="SM00054">
    <property type="entry name" value="EFh"/>
    <property type="match status" value="2"/>
</dbReference>
<organism evidence="6">
    <name type="scientific">Haptolina brevifila</name>
    <dbReference type="NCBI Taxonomy" id="156173"/>
    <lineage>
        <taxon>Eukaryota</taxon>
        <taxon>Haptista</taxon>
        <taxon>Haptophyta</taxon>
        <taxon>Prymnesiophyceae</taxon>
        <taxon>Prymnesiales</taxon>
        <taxon>Prymnesiaceae</taxon>
        <taxon>Haptolina</taxon>
    </lineage>
</organism>
<dbReference type="GO" id="GO:0055074">
    <property type="term" value="P:calcium ion homeostasis"/>
    <property type="evidence" value="ECO:0007669"/>
    <property type="project" value="TreeGrafter"/>
</dbReference>
<evidence type="ECO:0000256" key="1">
    <source>
        <dbReference type="ARBA" id="ARBA00022723"/>
    </source>
</evidence>
<evidence type="ECO:0000256" key="2">
    <source>
        <dbReference type="ARBA" id="ARBA00022737"/>
    </source>
</evidence>
<dbReference type="Pfam" id="PF13499">
    <property type="entry name" value="EF-hand_7"/>
    <property type="match status" value="1"/>
</dbReference>
<proteinExistence type="predicted"/>
<evidence type="ECO:0000259" key="5">
    <source>
        <dbReference type="PROSITE" id="PS50222"/>
    </source>
</evidence>
<keyword evidence="3" id="KW-0106">Calcium</keyword>
<dbReference type="PROSITE" id="PS50222">
    <property type="entry name" value="EF_HAND_2"/>
    <property type="match status" value="2"/>
</dbReference>
<dbReference type="Gene3D" id="1.10.238.10">
    <property type="entry name" value="EF-hand"/>
    <property type="match status" value="2"/>
</dbReference>
<dbReference type="PANTHER" id="PTHR45791:SF6">
    <property type="entry name" value="CALCIUM AND INTEGRIN BINDING FAMILY MEMBER 2"/>
    <property type="match status" value="1"/>
</dbReference>
<dbReference type="InterPro" id="IPR011992">
    <property type="entry name" value="EF-hand-dom_pair"/>
</dbReference>
<feature type="domain" description="EF-hand" evidence="5">
    <location>
        <begin position="176"/>
        <end position="211"/>
    </location>
</feature>